<protein>
    <submittedName>
        <fullName evidence="3">DUF2239 family protein</fullName>
    </submittedName>
</protein>
<dbReference type="OrthoDB" id="282960at2"/>
<dbReference type="KEGG" id="lmb:C9I47_2430"/>
<reference evidence="3 5" key="2">
    <citation type="submission" date="2019-10" db="EMBL/GenBank/DDBJ databases">
        <title>Lysobacter alkalisoli sp. nov., isolated from saline-alkaline soil.</title>
        <authorList>
            <person name="Sun J.-Q."/>
        </authorList>
    </citation>
    <scope>NUCLEOTIDE SEQUENCE [LARGE SCALE GENOMIC DNA]</scope>
    <source>
        <strain evidence="3 5">KCTC 42381</strain>
    </source>
</reference>
<evidence type="ECO:0000313" key="2">
    <source>
        <dbReference type="EMBL" id="AWV08108.1"/>
    </source>
</evidence>
<keyword evidence="4" id="KW-1185">Reference proteome</keyword>
<dbReference type="Proteomes" id="UP000249447">
    <property type="component" value="Chromosome"/>
</dbReference>
<dbReference type="EMBL" id="VICD02000259">
    <property type="protein sequence ID" value="KAB8172251.1"/>
    <property type="molecule type" value="Genomic_DNA"/>
</dbReference>
<dbReference type="AlphaFoldDB" id="A0A2U9TC28"/>
<gene>
    <name evidence="2" type="ORF">C9I47_2430</name>
    <name evidence="3" type="ORF">FKV24_015100</name>
</gene>
<proteinExistence type="predicted"/>
<accession>A0A2U9TC28</accession>
<feature type="compositionally biased region" description="Basic and acidic residues" evidence="1">
    <location>
        <begin position="95"/>
        <end position="105"/>
    </location>
</feature>
<dbReference type="Pfam" id="PF09998">
    <property type="entry name" value="DUF2239"/>
    <property type="match status" value="1"/>
</dbReference>
<feature type="region of interest" description="Disordered" evidence="1">
    <location>
        <begin position="67"/>
        <end position="110"/>
    </location>
</feature>
<evidence type="ECO:0000313" key="3">
    <source>
        <dbReference type="EMBL" id="KAB8172251.1"/>
    </source>
</evidence>
<name>A0A2U9TC28_9GAMM</name>
<dbReference type="EMBL" id="CP029843">
    <property type="protein sequence ID" value="AWV08108.1"/>
    <property type="molecule type" value="Genomic_DNA"/>
</dbReference>
<dbReference type="RefSeq" id="WP_111267162.1">
    <property type="nucleotide sequence ID" value="NZ_CP029843.1"/>
</dbReference>
<dbReference type="Proteomes" id="UP000320431">
    <property type="component" value="Unassembled WGS sequence"/>
</dbReference>
<dbReference type="InterPro" id="IPR018715">
    <property type="entry name" value="DUF2239"/>
</dbReference>
<evidence type="ECO:0000256" key="1">
    <source>
        <dbReference type="SAM" id="MobiDB-lite"/>
    </source>
</evidence>
<evidence type="ECO:0000313" key="4">
    <source>
        <dbReference type="Proteomes" id="UP000249447"/>
    </source>
</evidence>
<sequence length="221" mass="23654">MNASPSRYTAFAGQTLLAHGPLDEVACAAAAHGDDGHDPVLVFADDSGRVVDLDLRGSADEIRQRLAATPASASPPAAPGNRREALRRIGIPPRGRADETADTPRPRGRPKLGVVAREVTLLPRHWEWLAEQPGGASAALRRLVESARHANADRDGRRRSQEAAYRFMTTLAGDLPGYEEANRALFAGDGAGFARHTGNWPRDLRDYALRLAADALANGDA</sequence>
<organism evidence="2 4">
    <name type="scientific">Marilutibacter maris</name>
    <dbReference type="NCBI Taxonomy" id="1605891"/>
    <lineage>
        <taxon>Bacteria</taxon>
        <taxon>Pseudomonadati</taxon>
        <taxon>Pseudomonadota</taxon>
        <taxon>Gammaproteobacteria</taxon>
        <taxon>Lysobacterales</taxon>
        <taxon>Lysobacteraceae</taxon>
        <taxon>Marilutibacter</taxon>
    </lineage>
</organism>
<reference evidence="2 4" key="1">
    <citation type="submission" date="2018-05" db="EMBL/GenBank/DDBJ databases">
        <title>The complete genome of Lysobacter maris HZ9B, a marine bacterium antagonistic against terrestrial plant pathogens.</title>
        <authorList>
            <person name="Zhang X.-Q."/>
        </authorList>
    </citation>
    <scope>NUCLEOTIDE SEQUENCE [LARGE SCALE GENOMIC DNA]</scope>
    <source>
        <strain evidence="2 4">HZ9B</strain>
    </source>
</reference>
<evidence type="ECO:0000313" key="5">
    <source>
        <dbReference type="Proteomes" id="UP000320431"/>
    </source>
</evidence>